<protein>
    <recommendedName>
        <fullName evidence="3">HEPN domain-containing protein</fullName>
    </recommendedName>
</protein>
<gene>
    <name evidence="1" type="ORF">GCM10010919_03080</name>
</gene>
<reference evidence="2" key="1">
    <citation type="journal article" date="2019" name="Int. J. Syst. Evol. Microbiol.">
        <title>The Global Catalogue of Microorganisms (GCM) 10K type strain sequencing project: providing services to taxonomists for standard genome sequencing and annotation.</title>
        <authorList>
            <consortium name="The Broad Institute Genomics Platform"/>
            <consortium name="The Broad Institute Genome Sequencing Center for Infectious Disease"/>
            <person name="Wu L."/>
            <person name="Ma J."/>
        </authorList>
    </citation>
    <scope>NUCLEOTIDE SEQUENCE [LARGE SCALE GENOMIC DNA]</scope>
    <source>
        <strain evidence="2">CGMCC 1.7003</strain>
    </source>
</reference>
<proteinExistence type="predicted"/>
<name>A0ABQ3KU24_9ALTE</name>
<keyword evidence="2" id="KW-1185">Reference proteome</keyword>
<evidence type="ECO:0000313" key="1">
    <source>
        <dbReference type="EMBL" id="GHG60017.1"/>
    </source>
</evidence>
<organism evidence="1 2">
    <name type="scientific">Alishewanella longhuensis</name>
    <dbReference type="NCBI Taxonomy" id="1091037"/>
    <lineage>
        <taxon>Bacteria</taxon>
        <taxon>Pseudomonadati</taxon>
        <taxon>Pseudomonadota</taxon>
        <taxon>Gammaproteobacteria</taxon>
        <taxon>Alteromonadales</taxon>
        <taxon>Alteromonadaceae</taxon>
        <taxon>Alishewanella</taxon>
    </lineage>
</organism>
<dbReference type="Proteomes" id="UP000659697">
    <property type="component" value="Unassembled WGS sequence"/>
</dbReference>
<accession>A0ABQ3KU24</accession>
<dbReference type="RefSeq" id="WP_189429416.1">
    <property type="nucleotide sequence ID" value="NZ_BNAO01000001.1"/>
</dbReference>
<dbReference type="EMBL" id="BNAO01000001">
    <property type="protein sequence ID" value="GHG60017.1"/>
    <property type="molecule type" value="Genomic_DNA"/>
</dbReference>
<sequence>MRNRLPSPSVHVYKIGVGFKRTAETLLNQSPKDFDWVCPFIANASFSIEIFLKSCLAEDEYSEFQFQLDDEDTTTCFRYVKSDVKDESKTHNLTDLFGKLSDKRKAKIKGEYQKTDMYSKYPKIGSLLNELNGLFEAARYGYSNPDLFPQNLSIIRDMAQFFEDVIPKLEGVE</sequence>
<evidence type="ECO:0000313" key="2">
    <source>
        <dbReference type="Proteomes" id="UP000659697"/>
    </source>
</evidence>
<comment type="caution">
    <text evidence="1">The sequence shown here is derived from an EMBL/GenBank/DDBJ whole genome shotgun (WGS) entry which is preliminary data.</text>
</comment>
<evidence type="ECO:0008006" key="3">
    <source>
        <dbReference type="Google" id="ProtNLM"/>
    </source>
</evidence>